<dbReference type="RefSeq" id="WP_085882251.1">
    <property type="nucleotide sequence ID" value="NZ_FWFR01000001.1"/>
</dbReference>
<accession>A0A1Y5RZ78</accession>
<sequence>MARVSGVLGGVAAFMLAGFMASPAGAVLVSASSEVYESGALVAQQGILAGAIASSSAGITGIGQANAYSRADGLLNTSAVAGEEEDDGGIVIAFFAFPVPTEEAAAAGFAAWGNSVTNNTTTLVNYKYLFHVQNPSLGTGGGAGDFAGLSIDITLNGGSIWTGYAQMDECTLSSSNFGAPVGTSGCEADFASFTIGLDLGTYAPGGSFDLGYTMTAYAETADKTRPAFARIGDPINPTGDPIQITETAITVPEPAMLGIFGLGLAGLGLMRRRRR</sequence>
<evidence type="ECO:0000313" key="5">
    <source>
        <dbReference type="Proteomes" id="UP000193200"/>
    </source>
</evidence>
<dbReference type="InParanoid" id="A0A1Y5RZ78"/>
<dbReference type="Pfam" id="PF07589">
    <property type="entry name" value="PEP-CTERM"/>
    <property type="match status" value="1"/>
</dbReference>
<name>A0A1Y5RZ78_9PROT</name>
<feature type="signal peptide" evidence="2">
    <location>
        <begin position="1"/>
        <end position="26"/>
    </location>
</feature>
<reference evidence="4 5" key="1">
    <citation type="submission" date="2017-03" db="EMBL/GenBank/DDBJ databases">
        <authorList>
            <person name="Afonso C.L."/>
            <person name="Miller P.J."/>
            <person name="Scott M.A."/>
            <person name="Spackman E."/>
            <person name="Goraichik I."/>
            <person name="Dimitrov K.M."/>
            <person name="Suarez D.L."/>
            <person name="Swayne D.E."/>
        </authorList>
    </citation>
    <scope>NUCLEOTIDE SEQUENCE [LARGE SCALE GENOMIC DNA]</scope>
    <source>
        <strain evidence="4 5">CECT 7691</strain>
    </source>
</reference>
<dbReference type="AlphaFoldDB" id="A0A1Y5RZ78"/>
<dbReference type="Proteomes" id="UP000193200">
    <property type="component" value="Unassembled WGS sequence"/>
</dbReference>
<feature type="domain" description="Ice-binding protein C-terminal" evidence="3">
    <location>
        <begin position="250"/>
        <end position="273"/>
    </location>
</feature>
<dbReference type="InterPro" id="IPR013424">
    <property type="entry name" value="Ice-binding_C"/>
</dbReference>
<proteinExistence type="predicted"/>
<keyword evidence="1" id="KW-0812">Transmembrane</keyword>
<feature type="transmembrane region" description="Helical" evidence="1">
    <location>
        <begin position="254"/>
        <end position="270"/>
    </location>
</feature>
<dbReference type="EMBL" id="FWFR01000001">
    <property type="protein sequence ID" value="SLN29067.1"/>
    <property type="molecule type" value="Genomic_DNA"/>
</dbReference>
<keyword evidence="2" id="KW-0732">Signal</keyword>
<evidence type="ECO:0000259" key="3">
    <source>
        <dbReference type="Pfam" id="PF07589"/>
    </source>
</evidence>
<keyword evidence="1" id="KW-0472">Membrane</keyword>
<dbReference type="NCBIfam" id="TIGR02595">
    <property type="entry name" value="PEP_CTERM"/>
    <property type="match status" value="1"/>
</dbReference>
<evidence type="ECO:0000313" key="4">
    <source>
        <dbReference type="EMBL" id="SLN29067.1"/>
    </source>
</evidence>
<keyword evidence="1" id="KW-1133">Transmembrane helix</keyword>
<evidence type="ECO:0000256" key="1">
    <source>
        <dbReference type="SAM" id="Phobius"/>
    </source>
</evidence>
<protein>
    <submittedName>
        <fullName evidence="4">PEP-CTERM motif protein</fullName>
    </submittedName>
</protein>
<keyword evidence="5" id="KW-1185">Reference proteome</keyword>
<organism evidence="4 5">
    <name type="scientific">Oceanibacterium hippocampi</name>
    <dbReference type="NCBI Taxonomy" id="745714"/>
    <lineage>
        <taxon>Bacteria</taxon>
        <taxon>Pseudomonadati</taxon>
        <taxon>Pseudomonadota</taxon>
        <taxon>Alphaproteobacteria</taxon>
        <taxon>Sneathiellales</taxon>
        <taxon>Sneathiellaceae</taxon>
        <taxon>Oceanibacterium</taxon>
    </lineage>
</organism>
<evidence type="ECO:0000256" key="2">
    <source>
        <dbReference type="SAM" id="SignalP"/>
    </source>
</evidence>
<gene>
    <name evidence="4" type="ORF">OCH7691_00979</name>
</gene>
<feature type="chain" id="PRO_5012305973" evidence="2">
    <location>
        <begin position="27"/>
        <end position="275"/>
    </location>
</feature>